<dbReference type="PANTHER" id="PTHR34391">
    <property type="entry name" value="UPF0658 GOLGI APPARATUS MEMBRANE PROTEIN C1952.10C-RELATED"/>
    <property type="match status" value="1"/>
</dbReference>
<evidence type="ECO:0008006" key="5">
    <source>
        <dbReference type="Google" id="ProtNLM"/>
    </source>
</evidence>
<keyword evidence="2" id="KW-0812">Transmembrane</keyword>
<organism evidence="3 4">
    <name type="scientific">Gonapodya prolifera (strain JEL478)</name>
    <name type="common">Monoblepharis prolifera</name>
    <dbReference type="NCBI Taxonomy" id="1344416"/>
    <lineage>
        <taxon>Eukaryota</taxon>
        <taxon>Fungi</taxon>
        <taxon>Fungi incertae sedis</taxon>
        <taxon>Chytridiomycota</taxon>
        <taxon>Chytridiomycota incertae sedis</taxon>
        <taxon>Monoblepharidomycetes</taxon>
        <taxon>Monoblepharidales</taxon>
        <taxon>Gonapodyaceae</taxon>
        <taxon>Gonapodya</taxon>
    </lineage>
</organism>
<protein>
    <recommendedName>
        <fullName evidence="5">Transmembrane protein</fullName>
    </recommendedName>
</protein>
<feature type="transmembrane region" description="Helical" evidence="2">
    <location>
        <begin position="336"/>
        <end position="354"/>
    </location>
</feature>
<dbReference type="AlphaFoldDB" id="A0A139AP16"/>
<gene>
    <name evidence="3" type="ORF">M427DRAFT_67864</name>
</gene>
<feature type="transmembrane region" description="Helical" evidence="2">
    <location>
        <begin position="151"/>
        <end position="170"/>
    </location>
</feature>
<feature type="transmembrane region" description="Helical" evidence="2">
    <location>
        <begin position="270"/>
        <end position="296"/>
    </location>
</feature>
<accession>A0A139AP16</accession>
<feature type="transmembrane region" description="Helical" evidence="2">
    <location>
        <begin position="124"/>
        <end position="144"/>
    </location>
</feature>
<dbReference type="Proteomes" id="UP000070544">
    <property type="component" value="Unassembled WGS sequence"/>
</dbReference>
<dbReference type="EMBL" id="KQ965742">
    <property type="protein sequence ID" value="KXS18472.1"/>
    <property type="molecule type" value="Genomic_DNA"/>
</dbReference>
<evidence type="ECO:0000256" key="1">
    <source>
        <dbReference type="SAM" id="MobiDB-lite"/>
    </source>
</evidence>
<feature type="region of interest" description="Disordered" evidence="1">
    <location>
        <begin position="1"/>
        <end position="21"/>
    </location>
</feature>
<dbReference type="OrthoDB" id="2448307at2759"/>
<evidence type="ECO:0000256" key="2">
    <source>
        <dbReference type="SAM" id="Phobius"/>
    </source>
</evidence>
<keyword evidence="2" id="KW-1133">Transmembrane helix</keyword>
<feature type="transmembrane region" description="Helical" evidence="2">
    <location>
        <begin position="374"/>
        <end position="398"/>
    </location>
</feature>
<evidence type="ECO:0000313" key="4">
    <source>
        <dbReference type="Proteomes" id="UP000070544"/>
    </source>
</evidence>
<feature type="transmembrane region" description="Helical" evidence="2">
    <location>
        <begin position="225"/>
        <end position="249"/>
    </location>
</feature>
<dbReference type="PANTHER" id="PTHR34391:SF1">
    <property type="entry name" value="UPF0658 GOLGI APPARATUS MEMBRANE PROTEIN C1952.10C-RELATED"/>
    <property type="match status" value="1"/>
</dbReference>
<feature type="transmembrane region" description="Helical" evidence="2">
    <location>
        <begin position="302"/>
        <end position="324"/>
    </location>
</feature>
<keyword evidence="4" id="KW-1185">Reference proteome</keyword>
<name>A0A139AP16_GONPJ</name>
<dbReference type="InterPro" id="IPR040410">
    <property type="entry name" value="UPF0658_Golgi"/>
</dbReference>
<evidence type="ECO:0000313" key="3">
    <source>
        <dbReference type="EMBL" id="KXS18472.1"/>
    </source>
</evidence>
<dbReference type="GO" id="GO:0005794">
    <property type="term" value="C:Golgi apparatus"/>
    <property type="evidence" value="ECO:0007669"/>
    <property type="project" value="TreeGrafter"/>
</dbReference>
<proteinExistence type="predicted"/>
<reference evidence="3 4" key="1">
    <citation type="journal article" date="2015" name="Genome Biol. Evol.">
        <title>Phylogenomic analyses indicate that early fungi evolved digesting cell walls of algal ancestors of land plants.</title>
        <authorList>
            <person name="Chang Y."/>
            <person name="Wang S."/>
            <person name="Sekimoto S."/>
            <person name="Aerts A.L."/>
            <person name="Choi C."/>
            <person name="Clum A."/>
            <person name="LaButti K.M."/>
            <person name="Lindquist E.A."/>
            <person name="Yee Ngan C."/>
            <person name="Ohm R.A."/>
            <person name="Salamov A.A."/>
            <person name="Grigoriev I.V."/>
            <person name="Spatafora J.W."/>
            <person name="Berbee M.L."/>
        </authorList>
    </citation>
    <scope>NUCLEOTIDE SEQUENCE [LARGE SCALE GENOMIC DNA]</scope>
    <source>
        <strain evidence="3 4">JEL478</strain>
    </source>
</reference>
<sequence>MQRSRADAMPIRAPPRAYSPAPAPAPATFFDGVPVPVPRQLTSATSDDLLGTTAYSASNHSHSSDSLGSSPSGGWAYGMKKFVIAKGRWSFSFVAWSIVTGVLEISLVLWQLALSIGYYTSHEIVLSIASMVAAVYSICLAINATKTENIFMVYGAILFSTIVFVASVLVDKSEADLCRIWDTLVLTLGGSPTALPPTDSAYWFAKYLTGVSFQSLEIWGDRVNAIRVATCVVTGLHLVGQLIMVPGIWREVRWKVFKKIGADRGMRWRYSIYTLLIVQVQVNVYFAALAGCYFISHGWWSYSRTFLIITTGGYVVYTCGLVMLTWAVRREKRAPVVVFLFLALFIEGILMIQLEKLWPIAPFNDDKYFLIREVGTFFCVFNVFLLAACMLTTTACALNFGGGLRKHVDGVAIELGTTTTAKGAQRGTADVLKPAEGWTLH</sequence>
<feature type="transmembrane region" description="Helical" evidence="2">
    <location>
        <begin position="89"/>
        <end position="112"/>
    </location>
</feature>
<keyword evidence="2" id="KW-0472">Membrane</keyword>